<dbReference type="Proteomes" id="UP001071478">
    <property type="component" value="Unassembled WGS sequence"/>
</dbReference>
<gene>
    <name evidence="3" type="ORF">OS129_11160</name>
</gene>
<dbReference type="AlphaFoldDB" id="A0A9Q4C9L6"/>
<evidence type="ECO:0000313" key="4">
    <source>
        <dbReference type="Proteomes" id="UP001071478"/>
    </source>
</evidence>
<comment type="caution">
    <text evidence="3">The sequence shown here is derived from an EMBL/GenBank/DDBJ whole genome shotgun (WGS) entry which is preliminary data.</text>
</comment>
<proteinExistence type="predicted"/>
<sequence>MSDTAPGDRAEDHDSRRIHVDPVLDQAPRRGSSDLDYEADPLLRLERNNTSTRQAIIYGFTVPVLTFLTAFVVATISRAQGGPLCNAGTADWICTRTHEVLFPVVPGIVATGGTLGAAWITYRHWARYERWRPWLAALWPLMLFTLGWITSVGTMAVIGSS</sequence>
<keyword evidence="2" id="KW-0472">Membrane</keyword>
<keyword evidence="2" id="KW-0812">Transmembrane</keyword>
<dbReference type="EMBL" id="JAPMKU010000008">
    <property type="protein sequence ID" value="MCX7469424.1"/>
    <property type="molecule type" value="Genomic_DNA"/>
</dbReference>
<feature type="region of interest" description="Disordered" evidence="1">
    <location>
        <begin position="1"/>
        <end position="35"/>
    </location>
</feature>
<feature type="compositionally biased region" description="Basic and acidic residues" evidence="1">
    <location>
        <begin position="1"/>
        <end position="33"/>
    </location>
</feature>
<protein>
    <submittedName>
        <fullName evidence="3">Uncharacterized protein</fullName>
    </submittedName>
</protein>
<feature type="transmembrane region" description="Helical" evidence="2">
    <location>
        <begin position="134"/>
        <end position="158"/>
    </location>
</feature>
<accession>A0A9Q4C9L6</accession>
<dbReference type="RefSeq" id="WP_248167434.1">
    <property type="nucleotide sequence ID" value="NZ_JALNJA010000002.1"/>
</dbReference>
<evidence type="ECO:0000313" key="3">
    <source>
        <dbReference type="EMBL" id="MCX7469424.1"/>
    </source>
</evidence>
<reference evidence="3" key="1">
    <citation type="submission" date="2022-11" db="EMBL/GenBank/DDBJ databases">
        <title>Corynebacterium sp. isolated from Penguins.</title>
        <authorList>
            <person name="Sedlar K."/>
            <person name="Svec P."/>
        </authorList>
    </citation>
    <scope>NUCLEOTIDE SEQUENCE</scope>
    <source>
        <strain evidence="3">P7374</strain>
    </source>
</reference>
<name>A0A9Q4C9L6_9CORY</name>
<keyword evidence="2" id="KW-1133">Transmembrane helix</keyword>
<feature type="transmembrane region" description="Helical" evidence="2">
    <location>
        <begin position="100"/>
        <end position="122"/>
    </location>
</feature>
<evidence type="ECO:0000256" key="1">
    <source>
        <dbReference type="SAM" id="MobiDB-lite"/>
    </source>
</evidence>
<organism evidence="3 4">
    <name type="scientific">Corynebacterium pygosceleis</name>
    <dbReference type="NCBI Taxonomy" id="2800406"/>
    <lineage>
        <taxon>Bacteria</taxon>
        <taxon>Bacillati</taxon>
        <taxon>Actinomycetota</taxon>
        <taxon>Actinomycetes</taxon>
        <taxon>Mycobacteriales</taxon>
        <taxon>Corynebacteriaceae</taxon>
        <taxon>Corynebacterium</taxon>
    </lineage>
</organism>
<evidence type="ECO:0000256" key="2">
    <source>
        <dbReference type="SAM" id="Phobius"/>
    </source>
</evidence>
<feature type="transmembrane region" description="Helical" evidence="2">
    <location>
        <begin position="55"/>
        <end position="80"/>
    </location>
</feature>